<evidence type="ECO:0000313" key="2">
    <source>
        <dbReference type="EMBL" id="GAG19017.1"/>
    </source>
</evidence>
<sequence>FAVFLVFDLFGRNEKGSYLAYLAALLPVNYYWSLGFDPLVAYIILFVLWDITLLRDTIGIYLKKDKEINETLLYLFLGIIIQLIVTAIIPDVNASLKSSTDQVWFFWLPNVHTHPLASVALGFRIAATLMVLLVILPLILDIRDEEATLPILIVFVVVFILPFLYLSFIWVPEAMGVLTFLFSVILFVVLILITRSGKET</sequence>
<feature type="transmembrane region" description="Helical" evidence="1">
    <location>
        <begin position="174"/>
        <end position="193"/>
    </location>
</feature>
<dbReference type="EMBL" id="BARS01032835">
    <property type="protein sequence ID" value="GAG19017.1"/>
    <property type="molecule type" value="Genomic_DNA"/>
</dbReference>
<feature type="non-terminal residue" evidence="2">
    <location>
        <position position="1"/>
    </location>
</feature>
<organism evidence="2">
    <name type="scientific">marine sediment metagenome</name>
    <dbReference type="NCBI Taxonomy" id="412755"/>
    <lineage>
        <taxon>unclassified sequences</taxon>
        <taxon>metagenomes</taxon>
        <taxon>ecological metagenomes</taxon>
    </lineage>
</organism>
<feature type="transmembrane region" description="Helical" evidence="1">
    <location>
        <begin position="72"/>
        <end position="96"/>
    </location>
</feature>
<feature type="transmembrane region" description="Helical" evidence="1">
    <location>
        <begin position="30"/>
        <end position="51"/>
    </location>
</feature>
<accession>X0W6Z6</accession>
<feature type="transmembrane region" description="Helical" evidence="1">
    <location>
        <begin position="116"/>
        <end position="140"/>
    </location>
</feature>
<keyword evidence="1" id="KW-1133">Transmembrane helix</keyword>
<reference evidence="2" key="1">
    <citation type="journal article" date="2014" name="Front. Microbiol.">
        <title>High frequency of phylogenetically diverse reductive dehalogenase-homologous genes in deep subseafloor sedimentary metagenomes.</title>
        <authorList>
            <person name="Kawai M."/>
            <person name="Futagami T."/>
            <person name="Toyoda A."/>
            <person name="Takaki Y."/>
            <person name="Nishi S."/>
            <person name="Hori S."/>
            <person name="Arai W."/>
            <person name="Tsubouchi T."/>
            <person name="Morono Y."/>
            <person name="Uchiyama I."/>
            <person name="Ito T."/>
            <person name="Fujiyama A."/>
            <person name="Inagaki F."/>
            <person name="Takami H."/>
        </authorList>
    </citation>
    <scope>NUCLEOTIDE SEQUENCE</scope>
    <source>
        <strain evidence="2">Expedition CK06-06</strain>
    </source>
</reference>
<name>X0W6Z6_9ZZZZ</name>
<keyword evidence="1" id="KW-0472">Membrane</keyword>
<evidence type="ECO:0000256" key="1">
    <source>
        <dbReference type="SAM" id="Phobius"/>
    </source>
</evidence>
<gene>
    <name evidence="2" type="ORF">S01H1_50924</name>
</gene>
<protein>
    <submittedName>
        <fullName evidence="2">Uncharacterized protein</fullName>
    </submittedName>
</protein>
<comment type="caution">
    <text evidence="2">The sequence shown here is derived from an EMBL/GenBank/DDBJ whole genome shotgun (WGS) entry which is preliminary data.</text>
</comment>
<feature type="transmembrane region" description="Helical" evidence="1">
    <location>
        <begin position="147"/>
        <end position="168"/>
    </location>
</feature>
<dbReference type="AlphaFoldDB" id="X0W6Z6"/>
<keyword evidence="1" id="KW-0812">Transmembrane</keyword>
<proteinExistence type="predicted"/>